<dbReference type="Proteomes" id="UP000228859">
    <property type="component" value="Unassembled WGS sequence"/>
</dbReference>
<evidence type="ECO:0000313" key="2">
    <source>
        <dbReference type="Proteomes" id="UP000228859"/>
    </source>
</evidence>
<gene>
    <name evidence="1" type="ORF">CFH83_07435</name>
</gene>
<dbReference type="AlphaFoldDB" id="A0A2D3WA17"/>
<protein>
    <submittedName>
        <fullName evidence="1">Uncharacterized protein</fullName>
    </submittedName>
</protein>
<evidence type="ECO:0000313" key="1">
    <source>
        <dbReference type="EMBL" id="DAB38172.1"/>
    </source>
</evidence>
<dbReference type="RefSeq" id="WP_303663048.1">
    <property type="nucleotide sequence ID" value="NZ_DLUI01000104.1"/>
</dbReference>
<comment type="caution">
    <text evidence="1">The sequence shown here is derived from an EMBL/GenBank/DDBJ whole genome shotgun (WGS) entry which is preliminary data.</text>
</comment>
<proteinExistence type="predicted"/>
<dbReference type="EMBL" id="DLUI01000104">
    <property type="protein sequence ID" value="DAB38172.1"/>
    <property type="molecule type" value="Genomic_DNA"/>
</dbReference>
<accession>A0A2D3WA17</accession>
<feature type="non-terminal residue" evidence="1">
    <location>
        <position position="1"/>
    </location>
</feature>
<name>A0A2D3WA17_9BACT</name>
<organism evidence="1 2">
    <name type="scientific">Sulfuricurvum kujiense</name>
    <dbReference type="NCBI Taxonomy" id="148813"/>
    <lineage>
        <taxon>Bacteria</taxon>
        <taxon>Pseudomonadati</taxon>
        <taxon>Campylobacterota</taxon>
        <taxon>Epsilonproteobacteria</taxon>
        <taxon>Campylobacterales</taxon>
        <taxon>Sulfurimonadaceae</taxon>
        <taxon>Sulfuricurvum</taxon>
    </lineage>
</organism>
<sequence>LIITPTLIGGEILRNELVSLIEYGALKIDLSSLSFCTPLSAETIEELESFQTASIILCDDAYTMEQPFIDSLIEHREKRWLLLSMYNQYKPLSDSAYILHNNYQKNIIYTKVPASGKNVLLTLLLELRTRLQTTSADKVMVIVPNDTHLAEYKEAIDEYFDINTRILSKEFSLQYQNLDDLILTTSENSHGLHIPFVYCILSDEEKNYTYPLSRASECATIISSSNPKRENNDQNSEE</sequence>
<reference evidence="1 2" key="1">
    <citation type="journal article" date="2017" name="Front. Microbiol.">
        <title>Comparative Genomic Analysis of the Class Epsilonproteobacteria and Proposed Reclassification to Epsilonbacteraeota (phyl. nov.).</title>
        <authorList>
            <person name="Waite D.W."/>
            <person name="Vanwonterghem I."/>
            <person name="Rinke C."/>
            <person name="Parks D.H."/>
            <person name="Zhang Y."/>
            <person name="Takai K."/>
            <person name="Sievert S.M."/>
            <person name="Simon J."/>
            <person name="Campbell B.J."/>
            <person name="Hanson T.E."/>
            <person name="Woyke T."/>
            <person name="Klotz M.G."/>
            <person name="Hugenholtz P."/>
        </authorList>
    </citation>
    <scope>NUCLEOTIDE SEQUENCE [LARGE SCALE GENOMIC DNA]</scope>
    <source>
        <strain evidence="1">UBA12443</strain>
    </source>
</reference>